<dbReference type="EMBL" id="JAIRAU010000039">
    <property type="protein sequence ID" value="MBZ5713109.1"/>
    <property type="molecule type" value="Genomic_DNA"/>
</dbReference>
<dbReference type="InterPro" id="IPR036610">
    <property type="entry name" value="PEBP-like_sf"/>
</dbReference>
<dbReference type="NCBIfam" id="TIGR00481">
    <property type="entry name" value="YbhB/YbcL family Raf kinase inhibitor-like protein"/>
    <property type="match status" value="1"/>
</dbReference>
<dbReference type="SUPFAM" id="SSF49777">
    <property type="entry name" value="PEBP-like"/>
    <property type="match status" value="1"/>
</dbReference>
<sequence>MSLQSDAFAPGAEIPTEYTCEGADISPPLRWSGVPATAKSLALIETDPDAPDPAAPKTVWTHWILVDLPPADGSLPAGVSAEQLPAEARPGMNDFKRLGYGGPCPPVGRHRYFHTLYALDTTLPALQSATRAELEQAMAGHILGRAELIGTYQKQKAQ</sequence>
<accession>A0ABS7TY31</accession>
<dbReference type="Gene3D" id="3.90.280.10">
    <property type="entry name" value="PEBP-like"/>
    <property type="match status" value="1"/>
</dbReference>
<proteinExistence type="predicted"/>
<protein>
    <submittedName>
        <fullName evidence="1">YbhB/YbcL family Raf kinase inhibitor-like protein</fullName>
    </submittedName>
</protein>
<evidence type="ECO:0000313" key="1">
    <source>
        <dbReference type="EMBL" id="MBZ5713109.1"/>
    </source>
</evidence>
<dbReference type="InterPro" id="IPR005247">
    <property type="entry name" value="YbhB_YbcL/LppC-like"/>
</dbReference>
<dbReference type="Pfam" id="PF01161">
    <property type="entry name" value="PBP"/>
    <property type="match status" value="1"/>
</dbReference>
<organism evidence="1 2">
    <name type="scientific">Nannocystis pusilla</name>
    <dbReference type="NCBI Taxonomy" id="889268"/>
    <lineage>
        <taxon>Bacteria</taxon>
        <taxon>Pseudomonadati</taxon>
        <taxon>Myxococcota</taxon>
        <taxon>Polyangia</taxon>
        <taxon>Nannocystales</taxon>
        <taxon>Nannocystaceae</taxon>
        <taxon>Nannocystis</taxon>
    </lineage>
</organism>
<evidence type="ECO:0000313" key="2">
    <source>
        <dbReference type="Proteomes" id="UP001139031"/>
    </source>
</evidence>
<dbReference type="Proteomes" id="UP001139031">
    <property type="component" value="Unassembled WGS sequence"/>
</dbReference>
<comment type="caution">
    <text evidence="1">The sequence shown here is derived from an EMBL/GenBank/DDBJ whole genome shotgun (WGS) entry which is preliminary data.</text>
</comment>
<dbReference type="PANTHER" id="PTHR30289:SF1">
    <property type="entry name" value="PEBP (PHOSPHATIDYLETHANOLAMINE-BINDING PROTEIN) FAMILY PROTEIN"/>
    <property type="match status" value="1"/>
</dbReference>
<dbReference type="CDD" id="cd00865">
    <property type="entry name" value="PEBP_bact_arch"/>
    <property type="match status" value="1"/>
</dbReference>
<dbReference type="InterPro" id="IPR008914">
    <property type="entry name" value="PEBP"/>
</dbReference>
<reference evidence="1" key="1">
    <citation type="submission" date="2021-08" db="EMBL/GenBank/DDBJ databases">
        <authorList>
            <person name="Stevens D.C."/>
        </authorList>
    </citation>
    <scope>NUCLEOTIDE SEQUENCE</scope>
    <source>
        <strain evidence="1">DSM 53165</strain>
    </source>
</reference>
<dbReference type="PANTHER" id="PTHR30289">
    <property type="entry name" value="UNCHARACTERIZED PROTEIN YBCL-RELATED"/>
    <property type="match status" value="1"/>
</dbReference>
<keyword evidence="2" id="KW-1185">Reference proteome</keyword>
<name>A0ABS7TY31_9BACT</name>
<keyword evidence="1" id="KW-0649">Protein kinase inhibitor</keyword>
<gene>
    <name evidence="1" type="ORF">K7C98_28065</name>
</gene>
<dbReference type="RefSeq" id="WP_224194950.1">
    <property type="nucleotide sequence ID" value="NZ_JAIRAU010000039.1"/>
</dbReference>
<dbReference type="GO" id="GO:0004860">
    <property type="term" value="F:protein kinase inhibitor activity"/>
    <property type="evidence" value="ECO:0007669"/>
    <property type="project" value="UniProtKB-KW"/>
</dbReference>